<keyword evidence="3" id="KW-0808">Transferase</keyword>
<feature type="region of interest" description="Disordered" evidence="1">
    <location>
        <begin position="551"/>
        <end position="570"/>
    </location>
</feature>
<sequence>MTEEPQEGSTGAPFHGVTDWHAIDWKAVNHNVRRLQARIVKATQEKKWGKVKALQRLLTRSFSGKALAVRRVTENQGKNTPGVDKVIWNTPHKKINAVYSLRQKDYHPQPLRRIYIPKKNGKKRPLGIPAMKCRAMQALYLLALDPVAETTADPNSYGFRPQRSTADAIEQCFTALGNKSTAQWILEGDIKGCFDGISHEWLLNHIPMEKAVLKKWLKSGYMEKNALYPTEEGTPQGGIISPVLANMTLDGLERRLRERFPKTTVKGIAAKVNFVRYADDFIVTAASKELLEQEIKPLVEAFMNERGLELSSEKTCITHIEDGFDFLGQNVRKYKTGKRHTLLIKPAKKNVHAHLEKMRDIIKKNQTLSAGRLILMLNPIIRGWAQYHQHVVSADVFHDVDDAIYRRLRQWMKRRHPKKSNQWITKKYFKTVGENNWVFYGEVNGQVYHLAETASVPIKRHAKVKAQANPYDPGWETYYEKRLDVHIADTLKGKRWLLHLWKEQNGRCPMCQQKITKITGWHSHHLEWRSKGGPDTAENRVLLHPNCHQQLHNQGLHVEKPRPSKGVRKA</sequence>
<gene>
    <name evidence="3" type="ORF">KSF_074870</name>
</gene>
<dbReference type="InterPro" id="IPR043502">
    <property type="entry name" value="DNA/RNA_pol_sf"/>
</dbReference>
<evidence type="ECO:0000313" key="4">
    <source>
        <dbReference type="Proteomes" id="UP000597444"/>
    </source>
</evidence>
<evidence type="ECO:0000256" key="1">
    <source>
        <dbReference type="SAM" id="MobiDB-lite"/>
    </source>
</evidence>
<dbReference type="PANTHER" id="PTHR34047:SF10">
    <property type="entry name" value="GROUP II INTRON-ASSOCIATED OPEN READING FRAME"/>
    <property type="match status" value="1"/>
</dbReference>
<dbReference type="Proteomes" id="UP000597444">
    <property type="component" value="Unassembled WGS sequence"/>
</dbReference>
<keyword evidence="4" id="KW-1185">Reference proteome</keyword>
<protein>
    <submittedName>
        <fullName evidence="3">Group II intron reverse transcriptase/maturase</fullName>
    </submittedName>
</protein>
<evidence type="ECO:0000313" key="3">
    <source>
        <dbReference type="EMBL" id="GHO97439.1"/>
    </source>
</evidence>
<dbReference type="NCBIfam" id="TIGR04416">
    <property type="entry name" value="group_II_RT_mat"/>
    <property type="match status" value="1"/>
</dbReference>
<keyword evidence="3" id="KW-0548">Nucleotidyltransferase</keyword>
<dbReference type="CDD" id="cd01651">
    <property type="entry name" value="RT_G2_intron"/>
    <property type="match status" value="1"/>
</dbReference>
<dbReference type="InterPro" id="IPR030931">
    <property type="entry name" value="Group_II_RT_mat"/>
</dbReference>
<dbReference type="PROSITE" id="PS50878">
    <property type="entry name" value="RT_POL"/>
    <property type="match status" value="1"/>
</dbReference>
<evidence type="ECO:0000259" key="2">
    <source>
        <dbReference type="PROSITE" id="PS50878"/>
    </source>
</evidence>
<dbReference type="Pfam" id="PF13655">
    <property type="entry name" value="RVT_N"/>
    <property type="match status" value="1"/>
</dbReference>
<reference evidence="3" key="1">
    <citation type="submission" date="2020-10" db="EMBL/GenBank/DDBJ databases">
        <title>Taxonomic study of unclassified bacteria belonging to the class Ktedonobacteria.</title>
        <authorList>
            <person name="Yabe S."/>
            <person name="Wang C.M."/>
            <person name="Zheng Y."/>
            <person name="Sakai Y."/>
            <person name="Cavaletti L."/>
            <person name="Monciardini P."/>
            <person name="Donadio S."/>
        </authorList>
    </citation>
    <scope>NUCLEOTIDE SEQUENCE</scope>
    <source>
        <strain evidence="3">ID150040</strain>
    </source>
</reference>
<keyword evidence="3" id="KW-0695">RNA-directed DNA polymerase</keyword>
<dbReference type="GO" id="GO:0003676">
    <property type="term" value="F:nucleic acid binding"/>
    <property type="evidence" value="ECO:0007669"/>
    <property type="project" value="InterPro"/>
</dbReference>
<organism evidence="3 4">
    <name type="scientific">Reticulibacter mediterranei</name>
    <dbReference type="NCBI Taxonomy" id="2778369"/>
    <lineage>
        <taxon>Bacteria</taxon>
        <taxon>Bacillati</taxon>
        <taxon>Chloroflexota</taxon>
        <taxon>Ktedonobacteria</taxon>
        <taxon>Ktedonobacterales</taxon>
        <taxon>Reticulibacteraceae</taxon>
        <taxon>Reticulibacter</taxon>
    </lineage>
</organism>
<feature type="domain" description="Reverse transcriptase" evidence="2">
    <location>
        <begin position="97"/>
        <end position="331"/>
    </location>
</feature>
<dbReference type="SUPFAM" id="SSF56672">
    <property type="entry name" value="DNA/RNA polymerases"/>
    <property type="match status" value="1"/>
</dbReference>
<name>A0A8J3IKV1_9CHLR</name>
<dbReference type="InterPro" id="IPR013597">
    <property type="entry name" value="Mat_intron_G2"/>
</dbReference>
<dbReference type="GO" id="GO:0004519">
    <property type="term" value="F:endonuclease activity"/>
    <property type="evidence" value="ECO:0007669"/>
    <property type="project" value="InterPro"/>
</dbReference>
<dbReference type="GO" id="GO:0008270">
    <property type="term" value="F:zinc ion binding"/>
    <property type="evidence" value="ECO:0007669"/>
    <property type="project" value="InterPro"/>
</dbReference>
<dbReference type="Gene3D" id="1.10.30.50">
    <property type="match status" value="1"/>
</dbReference>
<dbReference type="InterPro" id="IPR025960">
    <property type="entry name" value="RVT_N"/>
</dbReference>
<dbReference type="RefSeq" id="WP_220207996.1">
    <property type="nucleotide sequence ID" value="NZ_BNJK01000001.1"/>
</dbReference>
<dbReference type="Pfam" id="PF01844">
    <property type="entry name" value="HNH"/>
    <property type="match status" value="1"/>
</dbReference>
<dbReference type="Pfam" id="PF08388">
    <property type="entry name" value="GIIM"/>
    <property type="match status" value="1"/>
</dbReference>
<dbReference type="EMBL" id="BNJK01000001">
    <property type="protein sequence ID" value="GHO97439.1"/>
    <property type="molecule type" value="Genomic_DNA"/>
</dbReference>
<dbReference type="InterPro" id="IPR003615">
    <property type="entry name" value="HNH_nuc"/>
</dbReference>
<dbReference type="CDD" id="cd00085">
    <property type="entry name" value="HNHc"/>
    <property type="match status" value="1"/>
</dbReference>
<dbReference type="InterPro" id="IPR000477">
    <property type="entry name" value="RT_dom"/>
</dbReference>
<dbReference type="Pfam" id="PF00078">
    <property type="entry name" value="RVT_1"/>
    <property type="match status" value="1"/>
</dbReference>
<dbReference type="SMART" id="SM00507">
    <property type="entry name" value="HNHc"/>
    <property type="match status" value="1"/>
</dbReference>
<dbReference type="PANTHER" id="PTHR34047">
    <property type="entry name" value="NUCLEAR INTRON MATURASE 1, MITOCHONDRIAL-RELATED"/>
    <property type="match status" value="1"/>
</dbReference>
<dbReference type="InterPro" id="IPR002711">
    <property type="entry name" value="HNH"/>
</dbReference>
<dbReference type="GO" id="GO:0003964">
    <property type="term" value="F:RNA-directed DNA polymerase activity"/>
    <property type="evidence" value="ECO:0007669"/>
    <property type="project" value="UniProtKB-KW"/>
</dbReference>
<proteinExistence type="predicted"/>
<comment type="caution">
    <text evidence="3">The sequence shown here is derived from an EMBL/GenBank/DDBJ whole genome shotgun (WGS) entry which is preliminary data.</text>
</comment>
<dbReference type="AlphaFoldDB" id="A0A8J3IKV1"/>
<dbReference type="InterPro" id="IPR051083">
    <property type="entry name" value="GrpII_Intron_Splice-Mob/Def"/>
</dbReference>
<accession>A0A8J3IKV1</accession>